<name>A0AAE1A115_9GAST</name>
<reference evidence="1" key="1">
    <citation type="journal article" date="2023" name="G3 (Bethesda)">
        <title>A reference genome for the long-term kleptoplast-retaining sea slug Elysia crispata morphotype clarki.</title>
        <authorList>
            <person name="Eastman K.E."/>
            <person name="Pendleton A.L."/>
            <person name="Shaikh M.A."/>
            <person name="Suttiyut T."/>
            <person name="Ogas R."/>
            <person name="Tomko P."/>
            <person name="Gavelis G."/>
            <person name="Widhalm J.R."/>
            <person name="Wisecaver J.H."/>
        </authorList>
    </citation>
    <scope>NUCLEOTIDE SEQUENCE</scope>
    <source>
        <strain evidence="1">ECLA1</strain>
    </source>
</reference>
<dbReference type="AlphaFoldDB" id="A0AAE1A115"/>
<proteinExistence type="predicted"/>
<comment type="caution">
    <text evidence="1">The sequence shown here is derived from an EMBL/GenBank/DDBJ whole genome shotgun (WGS) entry which is preliminary data.</text>
</comment>
<evidence type="ECO:0000313" key="1">
    <source>
        <dbReference type="EMBL" id="KAK3778968.1"/>
    </source>
</evidence>
<dbReference type="Proteomes" id="UP001283361">
    <property type="component" value="Unassembled WGS sequence"/>
</dbReference>
<dbReference type="EMBL" id="JAWDGP010002890">
    <property type="protein sequence ID" value="KAK3778968.1"/>
    <property type="molecule type" value="Genomic_DNA"/>
</dbReference>
<accession>A0AAE1A115</accession>
<protein>
    <submittedName>
        <fullName evidence="1">Uncharacterized protein</fullName>
    </submittedName>
</protein>
<evidence type="ECO:0000313" key="2">
    <source>
        <dbReference type="Proteomes" id="UP001283361"/>
    </source>
</evidence>
<keyword evidence="2" id="KW-1185">Reference proteome</keyword>
<sequence>MTFHIRALYEELGNEARATLQVTLDVIDQGHIKGYQNRLMFSLKFAPMIRSHRRRQDRQALTQCTSYHLRVHRLNIALSYLQSLTNKLRTASSSGSSCTECMPCHRNRNVLVPPIAGPSVVGKFINKTGRDNGYYKQK</sequence>
<gene>
    <name evidence="1" type="ORF">RRG08_034229</name>
</gene>
<organism evidence="1 2">
    <name type="scientific">Elysia crispata</name>
    <name type="common">lettuce slug</name>
    <dbReference type="NCBI Taxonomy" id="231223"/>
    <lineage>
        <taxon>Eukaryota</taxon>
        <taxon>Metazoa</taxon>
        <taxon>Spiralia</taxon>
        <taxon>Lophotrochozoa</taxon>
        <taxon>Mollusca</taxon>
        <taxon>Gastropoda</taxon>
        <taxon>Heterobranchia</taxon>
        <taxon>Euthyneura</taxon>
        <taxon>Panpulmonata</taxon>
        <taxon>Sacoglossa</taxon>
        <taxon>Placobranchoidea</taxon>
        <taxon>Plakobranchidae</taxon>
        <taxon>Elysia</taxon>
    </lineage>
</organism>